<protein>
    <submittedName>
        <fullName evidence="1">Uncharacterized protein</fullName>
    </submittedName>
</protein>
<organism evidence="1 2">
    <name type="scientific">Candidatus Cerribacteria bacterium 'Amazon FNV 2010 28 9'</name>
    <dbReference type="NCBI Taxonomy" id="2081795"/>
    <lineage>
        <taxon>Bacteria</taxon>
        <taxon>Candidatus Cerribacteria</taxon>
    </lineage>
</organism>
<evidence type="ECO:0000313" key="2">
    <source>
        <dbReference type="Proteomes" id="UP000246104"/>
    </source>
</evidence>
<sequence length="162" mass="18343">MDLDIYPGASTTKEISVSISFQHPDTTGEIHTFQVKEMPLEEKNGEITLIFSITDENNEEQGAIIGTMRKKKGKKEFFVFQSKNNTTEKDLGGKITSKSVYKGLVGEAIANLIEKGIVDIWHSDVQISDGAVKMYENLLKRHGNLEYIENDNFPYVLQRNRD</sequence>
<accession>A0A317JP99</accession>
<dbReference type="Proteomes" id="UP000246104">
    <property type="component" value="Unassembled WGS sequence"/>
</dbReference>
<proteinExistence type="predicted"/>
<comment type="caution">
    <text evidence="1">The sequence shown here is derived from an EMBL/GenBank/DDBJ whole genome shotgun (WGS) entry which is preliminary data.</text>
</comment>
<reference evidence="1 2" key="1">
    <citation type="submission" date="2018-02" db="EMBL/GenBank/DDBJ databases">
        <title>Genomic Reconstructions from Amazon Rainforest and Pasture Soil Reveal Novel Insights into the Physiology of Candidate Phyla in Tropical Sites.</title>
        <authorList>
            <person name="Kroeger M.E."/>
            <person name="Delmont T."/>
            <person name="Eren A.M."/>
            <person name="Guo J."/>
            <person name="Meyer K.M."/>
            <person name="Khan K."/>
            <person name="Rodrigues J.L.M."/>
            <person name="Bohannan B.J.M."/>
            <person name="Tringe S."/>
            <person name="Borges C.D."/>
            <person name="Tiedje J."/>
            <person name="Tsai S.M."/>
            <person name="Nusslein K."/>
        </authorList>
    </citation>
    <scope>NUCLEOTIDE SEQUENCE [LARGE SCALE GENOMIC DNA]</scope>
    <source>
        <strain evidence="1">Amazon FNV 2010 28 9</strain>
    </source>
</reference>
<name>A0A317JP99_9BACT</name>
<gene>
    <name evidence="1" type="ORF">C5B42_02875</name>
</gene>
<dbReference type="AlphaFoldDB" id="A0A317JP99"/>
<dbReference type="EMBL" id="PSRQ01000032">
    <property type="protein sequence ID" value="PWU23474.1"/>
    <property type="molecule type" value="Genomic_DNA"/>
</dbReference>
<evidence type="ECO:0000313" key="1">
    <source>
        <dbReference type="EMBL" id="PWU23474.1"/>
    </source>
</evidence>